<accession>A0A085Z3Y4</accession>
<gene>
    <name evidence="1" type="ORF">IX39_00175</name>
</gene>
<proteinExistence type="predicted"/>
<dbReference type="AlphaFoldDB" id="A0A085Z3Y4"/>
<dbReference type="OrthoDB" id="1256335at2"/>
<keyword evidence="2" id="KW-1185">Reference proteome</keyword>
<reference evidence="1 2" key="1">
    <citation type="submission" date="2014-07" db="EMBL/GenBank/DDBJ databases">
        <title>Genome of Chryseobacterium formosense LMG 24722.</title>
        <authorList>
            <person name="Pipes S.E."/>
            <person name="Stropko S.J."/>
            <person name="Newman J.D."/>
        </authorList>
    </citation>
    <scope>NUCLEOTIDE SEQUENCE [LARGE SCALE GENOMIC DNA]</scope>
    <source>
        <strain evidence="1 2">LMG 24722</strain>
    </source>
</reference>
<dbReference type="Proteomes" id="UP000028713">
    <property type="component" value="Unassembled WGS sequence"/>
</dbReference>
<comment type="caution">
    <text evidence="1">The sequence shown here is derived from an EMBL/GenBank/DDBJ whole genome shotgun (WGS) entry which is preliminary data.</text>
</comment>
<evidence type="ECO:0000313" key="2">
    <source>
        <dbReference type="Proteomes" id="UP000028713"/>
    </source>
</evidence>
<protein>
    <submittedName>
        <fullName evidence="1">Uncharacterized protein</fullName>
    </submittedName>
</protein>
<dbReference type="RefSeq" id="WP_034672362.1">
    <property type="nucleotide sequence ID" value="NZ_FPAP01000003.1"/>
</dbReference>
<organism evidence="1 2">
    <name type="scientific">Chryseobacterium formosense</name>
    <dbReference type="NCBI Taxonomy" id="236814"/>
    <lineage>
        <taxon>Bacteria</taxon>
        <taxon>Pseudomonadati</taxon>
        <taxon>Bacteroidota</taxon>
        <taxon>Flavobacteriia</taxon>
        <taxon>Flavobacteriales</taxon>
        <taxon>Weeksellaceae</taxon>
        <taxon>Chryseobacterium group</taxon>
        <taxon>Chryseobacterium</taxon>
    </lineage>
</organism>
<dbReference type="eggNOG" id="ENOG50348XH">
    <property type="taxonomic scope" value="Bacteria"/>
</dbReference>
<dbReference type="EMBL" id="JPRP01000001">
    <property type="protein sequence ID" value="KFE99147.1"/>
    <property type="molecule type" value="Genomic_DNA"/>
</dbReference>
<name>A0A085Z3Y4_9FLAO</name>
<sequence length="128" mass="14842">MEKINIMVAFCQECGGYHSAAPADPNQIDHPEIVDHFFYHGEPWFTLNQETFKKAAMLEATEVRTVSLNHHREYDYMYCKCSKKVKTATKTPVYQFSGSNVAVPVQQKAEAETDIYFRDVYSLCYNFH</sequence>
<evidence type="ECO:0000313" key="1">
    <source>
        <dbReference type="EMBL" id="KFE99147.1"/>
    </source>
</evidence>